<gene>
    <name evidence="5" type="ORF">LKD47_05415</name>
</gene>
<dbReference type="PROSITE" id="PS50893">
    <property type="entry name" value="ABC_TRANSPORTER_2"/>
    <property type="match status" value="1"/>
</dbReference>
<evidence type="ECO:0000256" key="1">
    <source>
        <dbReference type="ARBA" id="ARBA00022448"/>
    </source>
</evidence>
<organism evidence="5 6">
    <name type="scientific">Roseburia amylophila</name>
    <dbReference type="NCBI Taxonomy" id="2981794"/>
    <lineage>
        <taxon>Bacteria</taxon>
        <taxon>Bacillati</taxon>
        <taxon>Bacillota</taxon>
        <taxon>Clostridia</taxon>
        <taxon>Lachnospirales</taxon>
        <taxon>Lachnospiraceae</taxon>
        <taxon>Roseburia</taxon>
    </lineage>
</organism>
<proteinExistence type="predicted"/>
<dbReference type="RefSeq" id="WP_227701274.1">
    <property type="nucleotide sequence ID" value="NZ_JAJEQW010000004.1"/>
</dbReference>
<sequence length="339" mass="38185">MSYMEISNIEKSFDKNEVLKGISLNIEQGEFVSLLGPSGCGKSTLLRCLSGLETIDKGTFVLDRNDVTETPAQNRNIGMVFQQYSLFPNMTVEENLSFPLTIQKMPKADQKAKIDDVLNIVGLTDKKKAYPGNLSGGQQQRVALARAIISRPKVLLLDEPLSAIDAKLRKNLQIEIRRIQQELNITTIFVTHDQDEAMSMSDRICLLNDGRIEQVSSPIELYTKPKTRFAASFIGHYNVLSPEEFLQAFQMAAPDNKMTAIRPETIQISTEKPEGNDSMHTLSGKIINNRSVGNTLHYHIDVNGITFKVDTLFRSFALYKDEQQVWLSLEKRNCLPLED</sequence>
<dbReference type="SUPFAM" id="SSF52540">
    <property type="entry name" value="P-loop containing nucleoside triphosphate hydrolases"/>
    <property type="match status" value="1"/>
</dbReference>
<dbReference type="Pfam" id="PF00005">
    <property type="entry name" value="ABC_tran"/>
    <property type="match status" value="1"/>
</dbReference>
<evidence type="ECO:0000256" key="3">
    <source>
        <dbReference type="ARBA" id="ARBA00022840"/>
    </source>
</evidence>
<dbReference type="GO" id="GO:0016887">
    <property type="term" value="F:ATP hydrolysis activity"/>
    <property type="evidence" value="ECO:0007669"/>
    <property type="project" value="InterPro"/>
</dbReference>
<evidence type="ECO:0000313" key="6">
    <source>
        <dbReference type="Proteomes" id="UP001198893"/>
    </source>
</evidence>
<keyword evidence="2" id="KW-0547">Nucleotide-binding</keyword>
<dbReference type="InterPro" id="IPR027417">
    <property type="entry name" value="P-loop_NTPase"/>
</dbReference>
<dbReference type="GO" id="GO:0005524">
    <property type="term" value="F:ATP binding"/>
    <property type="evidence" value="ECO:0007669"/>
    <property type="project" value="UniProtKB-KW"/>
</dbReference>
<dbReference type="InterPro" id="IPR017871">
    <property type="entry name" value="ABC_transporter-like_CS"/>
</dbReference>
<dbReference type="InterPro" id="IPR013611">
    <property type="entry name" value="Transp-assoc_OB_typ2"/>
</dbReference>
<accession>A0AAW4WEK1</accession>
<dbReference type="AlphaFoldDB" id="A0AAW4WEK1"/>
<name>A0AAW4WEK1_9FIRM</name>
<evidence type="ECO:0000256" key="2">
    <source>
        <dbReference type="ARBA" id="ARBA00022741"/>
    </source>
</evidence>
<protein>
    <submittedName>
        <fullName evidence="5">ABC transporter ATP-binding protein</fullName>
    </submittedName>
</protein>
<dbReference type="Pfam" id="PF08402">
    <property type="entry name" value="TOBE_2"/>
    <property type="match status" value="1"/>
</dbReference>
<dbReference type="SMART" id="SM00382">
    <property type="entry name" value="AAA"/>
    <property type="match status" value="1"/>
</dbReference>
<dbReference type="FunFam" id="3.40.50.300:FF:000042">
    <property type="entry name" value="Maltose/maltodextrin ABC transporter, ATP-binding protein"/>
    <property type="match status" value="1"/>
</dbReference>
<feature type="domain" description="ABC transporter" evidence="4">
    <location>
        <begin position="4"/>
        <end position="234"/>
    </location>
</feature>
<evidence type="ECO:0000313" key="5">
    <source>
        <dbReference type="EMBL" id="MCC2241744.1"/>
    </source>
</evidence>
<dbReference type="EMBL" id="JAJEQW010000004">
    <property type="protein sequence ID" value="MCC2241744.1"/>
    <property type="molecule type" value="Genomic_DNA"/>
</dbReference>
<keyword evidence="1" id="KW-0813">Transport</keyword>
<dbReference type="GO" id="GO:0140359">
    <property type="term" value="F:ABC-type transporter activity"/>
    <property type="evidence" value="ECO:0007669"/>
    <property type="project" value="UniProtKB-ARBA"/>
</dbReference>
<dbReference type="Proteomes" id="UP001198893">
    <property type="component" value="Unassembled WGS sequence"/>
</dbReference>
<dbReference type="GO" id="GO:0043190">
    <property type="term" value="C:ATP-binding cassette (ABC) transporter complex"/>
    <property type="evidence" value="ECO:0007669"/>
    <property type="project" value="InterPro"/>
</dbReference>
<dbReference type="PROSITE" id="PS00211">
    <property type="entry name" value="ABC_TRANSPORTER_1"/>
    <property type="match status" value="1"/>
</dbReference>
<dbReference type="InterPro" id="IPR003593">
    <property type="entry name" value="AAA+_ATPase"/>
</dbReference>
<comment type="caution">
    <text evidence="5">The sequence shown here is derived from an EMBL/GenBank/DDBJ whole genome shotgun (WGS) entry which is preliminary data.</text>
</comment>
<dbReference type="InterPro" id="IPR008995">
    <property type="entry name" value="Mo/tungstate-bd_C_term_dom"/>
</dbReference>
<dbReference type="PANTHER" id="PTHR42781">
    <property type="entry name" value="SPERMIDINE/PUTRESCINE IMPORT ATP-BINDING PROTEIN POTA"/>
    <property type="match status" value="1"/>
</dbReference>
<reference evidence="5" key="1">
    <citation type="submission" date="2021-10" db="EMBL/GenBank/DDBJ databases">
        <title>Anaerobic single-cell dispensing facilitates the cultivation of human gut bacteria.</title>
        <authorList>
            <person name="Afrizal A."/>
        </authorList>
    </citation>
    <scope>NUCLEOTIDE SEQUENCE</scope>
    <source>
        <strain evidence="5">CLA-AA-H204</strain>
    </source>
</reference>
<dbReference type="InterPro" id="IPR003439">
    <property type="entry name" value="ABC_transporter-like_ATP-bd"/>
</dbReference>
<dbReference type="Gene3D" id="3.40.50.300">
    <property type="entry name" value="P-loop containing nucleotide triphosphate hydrolases"/>
    <property type="match status" value="1"/>
</dbReference>
<dbReference type="InterPro" id="IPR050093">
    <property type="entry name" value="ABC_SmlMolc_Importer"/>
</dbReference>
<evidence type="ECO:0000259" key="4">
    <source>
        <dbReference type="PROSITE" id="PS50893"/>
    </source>
</evidence>
<dbReference type="PANTHER" id="PTHR42781:SF4">
    <property type="entry name" value="SPERMIDINE_PUTRESCINE IMPORT ATP-BINDING PROTEIN POTA"/>
    <property type="match status" value="1"/>
</dbReference>
<dbReference type="SUPFAM" id="SSF50331">
    <property type="entry name" value="MOP-like"/>
    <property type="match status" value="1"/>
</dbReference>
<keyword evidence="3 5" id="KW-0067">ATP-binding</keyword>